<proteinExistence type="predicted"/>
<feature type="domain" description="HTH LytTR-type" evidence="5">
    <location>
        <begin position="135"/>
        <end position="238"/>
    </location>
</feature>
<evidence type="ECO:0000259" key="5">
    <source>
        <dbReference type="PROSITE" id="PS50930"/>
    </source>
</evidence>
<feature type="domain" description="Response regulatory" evidence="4">
    <location>
        <begin position="3"/>
        <end position="117"/>
    </location>
</feature>
<evidence type="ECO:0000256" key="2">
    <source>
        <dbReference type="ARBA" id="ARBA00023125"/>
    </source>
</evidence>
<accession>A0ABY5TPF8</accession>
<dbReference type="InterPro" id="IPR039420">
    <property type="entry name" value="WalR-like"/>
</dbReference>
<gene>
    <name evidence="6" type="ORF">NYF23_03435</name>
</gene>
<dbReference type="Pfam" id="PF00072">
    <property type="entry name" value="Response_reg"/>
    <property type="match status" value="1"/>
</dbReference>
<dbReference type="PANTHER" id="PTHR48111">
    <property type="entry name" value="REGULATOR OF RPOS"/>
    <property type="match status" value="1"/>
</dbReference>
<dbReference type="PROSITE" id="PS50930">
    <property type="entry name" value="HTH_LYTTR"/>
    <property type="match status" value="1"/>
</dbReference>
<dbReference type="InterPro" id="IPR011006">
    <property type="entry name" value="CheY-like_superfamily"/>
</dbReference>
<name>A0ABY5TPF8_9GAMM</name>
<dbReference type="GO" id="GO:0003677">
    <property type="term" value="F:DNA binding"/>
    <property type="evidence" value="ECO:0007669"/>
    <property type="project" value="UniProtKB-KW"/>
</dbReference>
<dbReference type="Gene3D" id="3.40.50.2300">
    <property type="match status" value="1"/>
</dbReference>
<dbReference type="Pfam" id="PF04397">
    <property type="entry name" value="LytTR"/>
    <property type="match status" value="1"/>
</dbReference>
<evidence type="ECO:0000256" key="1">
    <source>
        <dbReference type="ARBA" id="ARBA00023012"/>
    </source>
</evidence>
<keyword evidence="3" id="KW-0597">Phosphoprotein</keyword>
<keyword evidence="7" id="KW-1185">Reference proteome</keyword>
<dbReference type="SMART" id="SM00850">
    <property type="entry name" value="LytTR"/>
    <property type="match status" value="1"/>
</dbReference>
<organism evidence="6 7">
    <name type="scientific">SAR92 clade bacterium H455</name>
    <dbReference type="NCBI Taxonomy" id="2974818"/>
    <lineage>
        <taxon>Bacteria</taxon>
        <taxon>Pseudomonadati</taxon>
        <taxon>Pseudomonadota</taxon>
        <taxon>Gammaproteobacteria</taxon>
        <taxon>Cellvibrionales</taxon>
        <taxon>Porticoccaceae</taxon>
        <taxon>SAR92 clade</taxon>
    </lineage>
</organism>
<feature type="modified residue" description="4-aspartylphosphate" evidence="3">
    <location>
        <position position="54"/>
    </location>
</feature>
<dbReference type="PROSITE" id="PS50110">
    <property type="entry name" value="RESPONSE_REGULATORY"/>
    <property type="match status" value="1"/>
</dbReference>
<dbReference type="InterPro" id="IPR007492">
    <property type="entry name" value="LytTR_DNA-bd_dom"/>
</dbReference>
<sequence length="239" mass="26923">MIKVLIVDDESLARIRLQRLLEKKTDIEIVGEARNGLEAVRMAHQYLPGIVLMDVRMPEMDGLDAARQIAKMVPPPAVIFCTAFEDFALRAFDAKAFAYLLKPIKSRELDGALQRAASATRAQLNAQTLSHRRHLCSRTHNGLELVAVEKIRLLQADQKYVTAYTAEGETVLSDTLKDIEKEFSQFFVRVHRSALVARNAIEGLTYAEGHLAVKLRDIAIQPIVSRRLESKLRQLLPQL</sequence>
<dbReference type="EMBL" id="CP103416">
    <property type="protein sequence ID" value="UVW35672.1"/>
    <property type="molecule type" value="Genomic_DNA"/>
</dbReference>
<dbReference type="PANTHER" id="PTHR48111:SF3">
    <property type="entry name" value="TRANSCRIPTIONAL REGULATORY PROTEIN BTSR"/>
    <property type="match status" value="1"/>
</dbReference>
<reference evidence="6" key="1">
    <citation type="submission" date="2022-08" db="EMBL/GenBank/DDBJ databases">
        <title>Catabolic pathway analysis in culturable SAR92 clade bacteria reveals their overlooked roles in DMSP degradation in coastal seas.</title>
        <authorList>
            <person name="He X."/>
            <person name="Zhang X."/>
            <person name="Zhang Y."/>
        </authorList>
    </citation>
    <scope>NUCLEOTIDE SEQUENCE</scope>
    <source>
        <strain evidence="6">H455</strain>
    </source>
</reference>
<protein>
    <submittedName>
        <fullName evidence="6">LytTR family DNA-binding domain-containing protein</fullName>
    </submittedName>
</protein>
<dbReference type="InterPro" id="IPR001789">
    <property type="entry name" value="Sig_transdc_resp-reg_receiver"/>
</dbReference>
<evidence type="ECO:0000256" key="3">
    <source>
        <dbReference type="PROSITE-ProRule" id="PRU00169"/>
    </source>
</evidence>
<dbReference type="SUPFAM" id="SSF52172">
    <property type="entry name" value="CheY-like"/>
    <property type="match status" value="1"/>
</dbReference>
<evidence type="ECO:0000313" key="7">
    <source>
        <dbReference type="Proteomes" id="UP001059934"/>
    </source>
</evidence>
<dbReference type="SMART" id="SM00448">
    <property type="entry name" value="REC"/>
    <property type="match status" value="1"/>
</dbReference>
<keyword evidence="1" id="KW-0902">Two-component regulatory system</keyword>
<keyword evidence="2 6" id="KW-0238">DNA-binding</keyword>
<dbReference type="Proteomes" id="UP001059934">
    <property type="component" value="Chromosome"/>
</dbReference>
<dbReference type="Gene3D" id="2.40.50.1020">
    <property type="entry name" value="LytTr DNA-binding domain"/>
    <property type="match status" value="1"/>
</dbReference>
<evidence type="ECO:0000259" key="4">
    <source>
        <dbReference type="PROSITE" id="PS50110"/>
    </source>
</evidence>
<evidence type="ECO:0000313" key="6">
    <source>
        <dbReference type="EMBL" id="UVW35672.1"/>
    </source>
</evidence>